<dbReference type="AlphaFoldDB" id="A0A229UH93"/>
<dbReference type="RefSeq" id="WP_094018373.1">
    <property type="nucleotide sequence ID" value="NZ_NMQW01000057.1"/>
</dbReference>
<protein>
    <submittedName>
        <fullName evidence="1">Uncharacterized protein</fullName>
    </submittedName>
</protein>
<dbReference type="Proteomes" id="UP000215509">
    <property type="component" value="Unassembled WGS sequence"/>
</dbReference>
<keyword evidence="2" id="KW-1185">Reference proteome</keyword>
<dbReference type="OrthoDB" id="2619807at2"/>
<proteinExistence type="predicted"/>
<evidence type="ECO:0000313" key="2">
    <source>
        <dbReference type="Proteomes" id="UP000215509"/>
    </source>
</evidence>
<comment type="caution">
    <text evidence="1">The sequence shown here is derived from an EMBL/GenBank/DDBJ whole genome shotgun (WGS) entry which is preliminary data.</text>
</comment>
<dbReference type="EMBL" id="NMQW01000057">
    <property type="protein sequence ID" value="OXM82731.1"/>
    <property type="molecule type" value="Genomic_DNA"/>
</dbReference>
<gene>
    <name evidence="1" type="ORF">CF651_29100</name>
</gene>
<organism evidence="1 2">
    <name type="scientific">Paenibacillus rigui</name>
    <dbReference type="NCBI Taxonomy" id="554312"/>
    <lineage>
        <taxon>Bacteria</taxon>
        <taxon>Bacillati</taxon>
        <taxon>Bacillota</taxon>
        <taxon>Bacilli</taxon>
        <taxon>Bacillales</taxon>
        <taxon>Paenibacillaceae</taxon>
        <taxon>Paenibacillus</taxon>
    </lineage>
</organism>
<accession>A0A229UH93</accession>
<reference evidence="1 2" key="1">
    <citation type="submission" date="2017-07" db="EMBL/GenBank/DDBJ databases">
        <title>Genome sequencing and assembly of Paenibacillus rigui.</title>
        <authorList>
            <person name="Mayilraj S."/>
        </authorList>
    </citation>
    <scope>NUCLEOTIDE SEQUENCE [LARGE SCALE GENOMIC DNA]</scope>
    <source>
        <strain evidence="1 2">JCM 16352</strain>
    </source>
</reference>
<evidence type="ECO:0000313" key="1">
    <source>
        <dbReference type="EMBL" id="OXM82731.1"/>
    </source>
</evidence>
<name>A0A229UH93_9BACL</name>
<sequence>MDTVHYHDFIDDLISRNKEIFSEEDFTECRKAVTELTEIVHNLEETQTKFRRKLSEAAANEHDNKEKIIYLQGLVDGMNLVVRPLKSHVQTKPVH</sequence>